<keyword evidence="3" id="KW-1185">Reference proteome</keyword>
<evidence type="ECO:0000313" key="2">
    <source>
        <dbReference type="EMBL" id="RVT92612.1"/>
    </source>
</evidence>
<dbReference type="PANTHER" id="PTHR21366">
    <property type="entry name" value="GLYOXALASE FAMILY PROTEIN"/>
    <property type="match status" value="1"/>
</dbReference>
<proteinExistence type="predicted"/>
<gene>
    <name evidence="2" type="ORF">EOD43_01420</name>
</gene>
<dbReference type="InterPro" id="IPR029068">
    <property type="entry name" value="Glyas_Bleomycin-R_OHBP_Dase"/>
</dbReference>
<reference evidence="2 3" key="1">
    <citation type="submission" date="2019-01" db="EMBL/GenBank/DDBJ databases">
        <authorList>
            <person name="Chen W.-M."/>
        </authorList>
    </citation>
    <scope>NUCLEOTIDE SEQUENCE [LARGE SCALE GENOMIC DNA]</scope>
    <source>
        <strain evidence="2 3">CCP-7</strain>
    </source>
</reference>
<organism evidence="2 3">
    <name type="scientific">Sphingomonas crocodyli</name>
    <dbReference type="NCBI Taxonomy" id="1979270"/>
    <lineage>
        <taxon>Bacteria</taxon>
        <taxon>Pseudomonadati</taxon>
        <taxon>Pseudomonadota</taxon>
        <taxon>Alphaproteobacteria</taxon>
        <taxon>Sphingomonadales</taxon>
        <taxon>Sphingomonadaceae</taxon>
        <taxon>Sphingomonas</taxon>
    </lineage>
</organism>
<comment type="caution">
    <text evidence="2">The sequence shown here is derived from an EMBL/GenBank/DDBJ whole genome shotgun (WGS) entry which is preliminary data.</text>
</comment>
<dbReference type="PANTHER" id="PTHR21366:SF14">
    <property type="entry name" value="GLYOXALASE DOMAIN-CONTAINING PROTEIN 5"/>
    <property type="match status" value="1"/>
</dbReference>
<sequence length="140" mass="15298">MITIRAIDHVVFRVVDLERMARFYTDVLGARFEKHQEAIGLYQLRVGDALIDLIPVDGQLGAKGGAAPGIEGRNVDHICFRVLPWDGEAILRELEGHGIAAEIASRYGAEGEGPSIYLTDPEGNMLELKGPPWAPVPKPN</sequence>
<dbReference type="OrthoDB" id="9812656at2"/>
<dbReference type="Gene3D" id="3.10.180.10">
    <property type="entry name" value="2,3-Dihydroxybiphenyl 1,2-Dioxygenase, domain 1"/>
    <property type="match status" value="1"/>
</dbReference>
<name>A0A437M4N1_9SPHN</name>
<accession>A0A437M4N1</accession>
<dbReference type="RefSeq" id="WP_127740388.1">
    <property type="nucleotide sequence ID" value="NZ_SACN01000001.1"/>
</dbReference>
<dbReference type="Pfam" id="PF00903">
    <property type="entry name" value="Glyoxalase"/>
    <property type="match status" value="1"/>
</dbReference>
<dbReference type="SUPFAM" id="SSF54593">
    <property type="entry name" value="Glyoxalase/Bleomycin resistance protein/Dihydroxybiphenyl dioxygenase"/>
    <property type="match status" value="1"/>
</dbReference>
<dbReference type="InterPro" id="IPR037523">
    <property type="entry name" value="VOC_core"/>
</dbReference>
<evidence type="ECO:0000313" key="3">
    <source>
        <dbReference type="Proteomes" id="UP000282971"/>
    </source>
</evidence>
<evidence type="ECO:0000259" key="1">
    <source>
        <dbReference type="PROSITE" id="PS51819"/>
    </source>
</evidence>
<dbReference type="Proteomes" id="UP000282971">
    <property type="component" value="Unassembled WGS sequence"/>
</dbReference>
<dbReference type="AlphaFoldDB" id="A0A437M4N1"/>
<dbReference type="InterPro" id="IPR050383">
    <property type="entry name" value="GlyoxalaseI/FosfomycinResist"/>
</dbReference>
<dbReference type="EMBL" id="SACN01000001">
    <property type="protein sequence ID" value="RVT92612.1"/>
    <property type="molecule type" value="Genomic_DNA"/>
</dbReference>
<dbReference type="InterPro" id="IPR004360">
    <property type="entry name" value="Glyas_Fos-R_dOase_dom"/>
</dbReference>
<dbReference type="PROSITE" id="PS51819">
    <property type="entry name" value="VOC"/>
    <property type="match status" value="1"/>
</dbReference>
<protein>
    <submittedName>
        <fullName evidence="2">VOC family protein</fullName>
    </submittedName>
</protein>
<feature type="domain" description="VOC" evidence="1">
    <location>
        <begin position="6"/>
        <end position="131"/>
    </location>
</feature>